<protein>
    <submittedName>
        <fullName evidence="3">Relaxase/mobilization nuclease domain-containing protein</fullName>
    </submittedName>
</protein>
<dbReference type="InterPro" id="IPR005094">
    <property type="entry name" value="Endonuclease_MobA/VirD2"/>
</dbReference>
<name>A0ABV2T4B4_9BACT</name>
<sequence length="430" mass="48427">MYAEIGKPTANIGKMLNYNEQKVKAGTAALLHAGNFLQEKEHLSFYDKMKRFTDLNELNTRTNKNAVHIILNFHPTDKLNDDLMKTIGTDYMNRIGMGNQPYLLYRHSDTALPHIHIVTNLINETGRRIPTHNIGRDKSDPARKNIEAEYGLARAADHPEEQQRFLPVLNLGNVIYGKSETKRRISNVLANVVDIYKYSSLPELNAILQLSNVYADPCKDNSRVFRNKGLYYRALDVNGKKAGVPIKASSIYLKPTLGYLENKFLENACLKKPEDEMRIKALIDWHFHQHAGGSLSDLFRSLEKQGISSVRRINEDGRLYGVTFVDHIKKTVYNGSSLGKGYSAAALSKKANEPQHTIQANQHQETSLLPTKPVQIDSPGLQKAQLSDDNILALSTVSGKVIEQLTGPENSFQGPELNKKKKRRKRPSID</sequence>
<accession>A0ABV2T4B4</accession>
<gene>
    <name evidence="3" type="ORF">ABR189_10685</name>
</gene>
<feature type="region of interest" description="Disordered" evidence="1">
    <location>
        <begin position="405"/>
        <end position="430"/>
    </location>
</feature>
<reference evidence="3 4" key="1">
    <citation type="submission" date="2024-06" db="EMBL/GenBank/DDBJ databases">
        <title>Chitinophaga defluvii sp. nov., isolated from municipal sewage.</title>
        <authorList>
            <person name="Zhang L."/>
        </authorList>
    </citation>
    <scope>NUCLEOTIDE SEQUENCE [LARGE SCALE GENOMIC DNA]</scope>
    <source>
        <strain evidence="3 4">H8</strain>
    </source>
</reference>
<evidence type="ECO:0000313" key="4">
    <source>
        <dbReference type="Proteomes" id="UP001549749"/>
    </source>
</evidence>
<comment type="caution">
    <text evidence="3">The sequence shown here is derived from an EMBL/GenBank/DDBJ whole genome shotgun (WGS) entry which is preliminary data.</text>
</comment>
<evidence type="ECO:0000256" key="1">
    <source>
        <dbReference type="SAM" id="MobiDB-lite"/>
    </source>
</evidence>
<organism evidence="3 4">
    <name type="scientific">Chitinophaga defluvii</name>
    <dbReference type="NCBI Taxonomy" id="3163343"/>
    <lineage>
        <taxon>Bacteria</taxon>
        <taxon>Pseudomonadati</taxon>
        <taxon>Bacteroidota</taxon>
        <taxon>Chitinophagia</taxon>
        <taxon>Chitinophagales</taxon>
        <taxon>Chitinophagaceae</taxon>
        <taxon>Chitinophaga</taxon>
    </lineage>
</organism>
<feature type="domain" description="MobA/VirD2-like nuclease" evidence="2">
    <location>
        <begin position="18"/>
        <end position="152"/>
    </location>
</feature>
<feature type="compositionally biased region" description="Basic residues" evidence="1">
    <location>
        <begin position="419"/>
        <end position="430"/>
    </location>
</feature>
<proteinExistence type="predicted"/>
<keyword evidence="4" id="KW-1185">Reference proteome</keyword>
<dbReference type="Pfam" id="PF03432">
    <property type="entry name" value="Relaxase"/>
    <property type="match status" value="1"/>
</dbReference>
<dbReference type="EMBL" id="JBEXAC010000001">
    <property type="protein sequence ID" value="MET6997839.1"/>
    <property type="molecule type" value="Genomic_DNA"/>
</dbReference>
<dbReference type="RefSeq" id="WP_354660474.1">
    <property type="nucleotide sequence ID" value="NZ_JBEXAC010000001.1"/>
</dbReference>
<evidence type="ECO:0000259" key="2">
    <source>
        <dbReference type="Pfam" id="PF03432"/>
    </source>
</evidence>
<evidence type="ECO:0000313" key="3">
    <source>
        <dbReference type="EMBL" id="MET6997839.1"/>
    </source>
</evidence>
<dbReference type="Proteomes" id="UP001549749">
    <property type="component" value="Unassembled WGS sequence"/>
</dbReference>